<dbReference type="InParanoid" id="H2XVT1"/>
<dbReference type="Ensembl" id="ENSCINT00000034517.1">
    <property type="protein sequence ID" value="ENSCINP00000033765.1"/>
    <property type="gene ID" value="ENSCING00000023546.1"/>
</dbReference>
<dbReference type="EMBL" id="EAAA01000869">
    <property type="status" value="NOT_ANNOTATED_CDS"/>
    <property type="molecule type" value="Genomic_DNA"/>
</dbReference>
<evidence type="ECO:0000313" key="2">
    <source>
        <dbReference type="Proteomes" id="UP000008144"/>
    </source>
</evidence>
<proteinExistence type="predicted"/>
<evidence type="ECO:0000313" key="1">
    <source>
        <dbReference type="Ensembl" id="ENSCINP00000033765.1"/>
    </source>
</evidence>
<accession>H2XVT1</accession>
<sequence>MINQTKVKGSKSPTSYKFVTLWEMIMSAIYLSWRHGARTVFDTGVLFHASRVWLRVTTNCRQNVGFNKTHVNFYAIRSALVKYKRLIAI</sequence>
<reference evidence="2" key="1">
    <citation type="journal article" date="2002" name="Science">
        <title>The draft genome of Ciona intestinalis: insights into chordate and vertebrate origins.</title>
        <authorList>
            <person name="Dehal P."/>
            <person name="Satou Y."/>
            <person name="Campbell R.K."/>
            <person name="Chapman J."/>
            <person name="Degnan B."/>
            <person name="De Tomaso A."/>
            <person name="Davidson B."/>
            <person name="Di Gregorio A."/>
            <person name="Gelpke M."/>
            <person name="Goodstein D.M."/>
            <person name="Harafuji N."/>
            <person name="Hastings K.E."/>
            <person name="Ho I."/>
            <person name="Hotta K."/>
            <person name="Huang W."/>
            <person name="Kawashima T."/>
            <person name="Lemaire P."/>
            <person name="Martinez D."/>
            <person name="Meinertzhagen I.A."/>
            <person name="Necula S."/>
            <person name="Nonaka M."/>
            <person name="Putnam N."/>
            <person name="Rash S."/>
            <person name="Saiga H."/>
            <person name="Satake M."/>
            <person name="Terry A."/>
            <person name="Yamada L."/>
            <person name="Wang H.G."/>
            <person name="Awazu S."/>
            <person name="Azumi K."/>
            <person name="Boore J."/>
            <person name="Branno M."/>
            <person name="Chin-Bow S."/>
            <person name="DeSantis R."/>
            <person name="Doyle S."/>
            <person name="Francino P."/>
            <person name="Keys D.N."/>
            <person name="Haga S."/>
            <person name="Hayashi H."/>
            <person name="Hino K."/>
            <person name="Imai K.S."/>
            <person name="Inaba K."/>
            <person name="Kano S."/>
            <person name="Kobayashi K."/>
            <person name="Kobayashi M."/>
            <person name="Lee B.I."/>
            <person name="Makabe K.W."/>
            <person name="Manohar C."/>
            <person name="Matassi G."/>
            <person name="Medina M."/>
            <person name="Mochizuki Y."/>
            <person name="Mount S."/>
            <person name="Morishita T."/>
            <person name="Miura S."/>
            <person name="Nakayama A."/>
            <person name="Nishizaka S."/>
            <person name="Nomoto H."/>
            <person name="Ohta F."/>
            <person name="Oishi K."/>
            <person name="Rigoutsos I."/>
            <person name="Sano M."/>
            <person name="Sasaki A."/>
            <person name="Sasakura Y."/>
            <person name="Shoguchi E."/>
            <person name="Shin-i T."/>
            <person name="Spagnuolo A."/>
            <person name="Stainier D."/>
            <person name="Suzuki M.M."/>
            <person name="Tassy O."/>
            <person name="Takatori N."/>
            <person name="Tokuoka M."/>
            <person name="Yagi K."/>
            <person name="Yoshizaki F."/>
            <person name="Wada S."/>
            <person name="Zhang C."/>
            <person name="Hyatt P.D."/>
            <person name="Larimer F."/>
            <person name="Detter C."/>
            <person name="Doggett N."/>
            <person name="Glavina T."/>
            <person name="Hawkins T."/>
            <person name="Richardson P."/>
            <person name="Lucas S."/>
            <person name="Kohara Y."/>
            <person name="Levine M."/>
            <person name="Satoh N."/>
            <person name="Rokhsar D.S."/>
        </authorList>
    </citation>
    <scope>NUCLEOTIDE SEQUENCE [LARGE SCALE GENOMIC DNA]</scope>
</reference>
<reference evidence="1" key="3">
    <citation type="submission" date="2025-08" db="UniProtKB">
        <authorList>
            <consortium name="Ensembl"/>
        </authorList>
    </citation>
    <scope>IDENTIFICATION</scope>
</reference>
<reference evidence="1" key="2">
    <citation type="journal article" date="2008" name="Genome Biol.">
        <title>Improved genome assembly and evidence-based global gene model set for the chordate Ciona intestinalis: new insight into intron and operon populations.</title>
        <authorList>
            <person name="Satou Y."/>
            <person name="Mineta K."/>
            <person name="Ogasawara M."/>
            <person name="Sasakura Y."/>
            <person name="Shoguchi E."/>
            <person name="Ueno K."/>
            <person name="Yamada L."/>
            <person name="Matsumoto J."/>
            <person name="Wasserscheid J."/>
            <person name="Dewar K."/>
            <person name="Wiley G.B."/>
            <person name="Macmil S.L."/>
            <person name="Roe B.A."/>
            <person name="Zeller R.W."/>
            <person name="Hastings K.E."/>
            <person name="Lemaire P."/>
            <person name="Lindquist E."/>
            <person name="Endo T."/>
            <person name="Hotta K."/>
            <person name="Inaba K."/>
        </authorList>
    </citation>
    <scope>NUCLEOTIDE SEQUENCE [LARGE SCALE GENOMIC DNA]</scope>
    <source>
        <strain evidence="1">wild type</strain>
    </source>
</reference>
<organism evidence="1 2">
    <name type="scientific">Ciona intestinalis</name>
    <name type="common">Transparent sea squirt</name>
    <name type="synonym">Ascidia intestinalis</name>
    <dbReference type="NCBI Taxonomy" id="7719"/>
    <lineage>
        <taxon>Eukaryota</taxon>
        <taxon>Metazoa</taxon>
        <taxon>Chordata</taxon>
        <taxon>Tunicata</taxon>
        <taxon>Ascidiacea</taxon>
        <taxon>Phlebobranchia</taxon>
        <taxon>Cionidae</taxon>
        <taxon>Ciona</taxon>
    </lineage>
</organism>
<dbReference type="Proteomes" id="UP000008144">
    <property type="component" value="Chromosome 12"/>
</dbReference>
<name>H2XVT1_CIOIN</name>
<keyword evidence="2" id="KW-1185">Reference proteome</keyword>
<dbReference type="HOGENOM" id="CLU_2454020_0_0_1"/>
<protein>
    <submittedName>
        <fullName evidence="1">Uncharacterized protein</fullName>
    </submittedName>
</protein>
<reference evidence="1" key="4">
    <citation type="submission" date="2025-09" db="UniProtKB">
        <authorList>
            <consortium name="Ensembl"/>
        </authorList>
    </citation>
    <scope>IDENTIFICATION</scope>
</reference>
<dbReference type="AlphaFoldDB" id="H2XVT1"/>